<dbReference type="GO" id="GO:0017108">
    <property type="term" value="F:5'-flap endonuclease activity"/>
    <property type="evidence" value="ECO:0007669"/>
    <property type="project" value="TreeGrafter"/>
</dbReference>
<sequence length="579" mass="64361">MGISGLLPFLKKHVKRTHVSSFRGKRVAIDGYSWLHRGAYSCSSDLCLNRPTRKYVDYFLKRLQTLLDSGLEPVVVFDGGSLPMKRDENESRRNAKRQNFEKGKALLAQGKPEAAEEFFQRAVNISPAHAKAVIDALKAQRVEFVVAPYEADSQMAYLAQKGLVDLVLTEDSDLLAYGCPEVLFKFDKQGFAQQVSLAEVLAQPAFSGFTKGMFTEMCILSGCDFLPSVPKVGMKKAYDFMKKLRSHGAVIKRLRYSGYKVPQTYQDDFRRALMVFRHQTVYDPEAKRLIHLRPVGSGGVEGEGVDPPEDLGFLGPHHSDELATRVARGEIHPRTLQPFALPPPAQEPRRSPRRKSPVAAGGGSRGFAPVPEENRQMTSYYPSTSIASQEALQDFKPPRPGVAEGTSRGLQLSHFDKANRKKSDEKTSRFFQTFYKRSQEDLKSSDSAPVAADDKPEGLATSSSQRNSGNYLKSVSQEAAKSVTKSARLSDRIMGFALKPANGPSRPKPELVSPPRKMHRTGAMRSEVACSKPFQRPSASDQGGRVIRRSPRKNKGNIFSRTNDNVVGLKFARFQFKKL</sequence>
<dbReference type="Gene3D" id="3.40.50.1010">
    <property type="entry name" value="5'-nuclease"/>
    <property type="match status" value="1"/>
</dbReference>
<reference evidence="21" key="1">
    <citation type="submission" date="2021-01" db="EMBL/GenBank/DDBJ databases">
        <authorList>
            <person name="Corre E."/>
            <person name="Pelletier E."/>
            <person name="Niang G."/>
            <person name="Scheremetjew M."/>
            <person name="Finn R."/>
            <person name="Kale V."/>
            <person name="Holt S."/>
            <person name="Cochrane G."/>
            <person name="Meng A."/>
            <person name="Brown T."/>
            <person name="Cohen L."/>
        </authorList>
    </citation>
    <scope>NUCLEOTIDE SEQUENCE</scope>
    <source>
        <strain evidence="21">RCC1871</strain>
    </source>
</reference>
<dbReference type="SUPFAM" id="SSF47807">
    <property type="entry name" value="5' to 3' exonuclease, C-terminal subdomain"/>
    <property type="match status" value="1"/>
</dbReference>
<dbReference type="GO" id="GO:0005634">
    <property type="term" value="C:nucleus"/>
    <property type="evidence" value="ECO:0007669"/>
    <property type="project" value="UniProtKB-SubCell"/>
</dbReference>
<evidence type="ECO:0000259" key="20">
    <source>
        <dbReference type="SMART" id="SM00485"/>
    </source>
</evidence>
<keyword evidence="8" id="KW-0228">DNA excision</keyword>
<feature type="compositionally biased region" description="Polar residues" evidence="18">
    <location>
        <begin position="460"/>
        <end position="473"/>
    </location>
</feature>
<dbReference type="SMART" id="SM00279">
    <property type="entry name" value="HhH2"/>
    <property type="match status" value="1"/>
</dbReference>
<comment type="subcellular location">
    <subcellularLocation>
        <location evidence="2">Nucleus</location>
    </subcellularLocation>
</comment>
<keyword evidence="6" id="KW-0479">Metal-binding</keyword>
<dbReference type="SUPFAM" id="SSF88723">
    <property type="entry name" value="PIN domain-like"/>
    <property type="match status" value="1"/>
</dbReference>
<evidence type="ECO:0000256" key="12">
    <source>
        <dbReference type="ARBA" id="ARBA00022881"/>
    </source>
</evidence>
<dbReference type="InterPro" id="IPR036279">
    <property type="entry name" value="5-3_exonuclease_C_sf"/>
</dbReference>
<keyword evidence="15" id="KW-0539">Nucleus</keyword>
<feature type="compositionally biased region" description="Basic residues" evidence="18">
    <location>
        <begin position="546"/>
        <end position="555"/>
    </location>
</feature>
<evidence type="ECO:0000256" key="9">
    <source>
        <dbReference type="ARBA" id="ARBA00022801"/>
    </source>
</evidence>
<keyword evidence="12" id="KW-0267">Excision nuclease</keyword>
<dbReference type="Pfam" id="PF00752">
    <property type="entry name" value="XPG_N"/>
    <property type="match status" value="1"/>
</dbReference>
<dbReference type="InterPro" id="IPR037315">
    <property type="entry name" value="EXO1_H3TH"/>
</dbReference>
<keyword evidence="10 22" id="KW-0269">Exonuclease</keyword>
<accession>A0A7S3CDP7</accession>
<keyword evidence="13" id="KW-0238">DNA-binding</keyword>
<evidence type="ECO:0000256" key="5">
    <source>
        <dbReference type="ARBA" id="ARBA00022722"/>
    </source>
</evidence>
<feature type="region of interest" description="Disordered" evidence="18">
    <location>
        <begin position="439"/>
        <end position="473"/>
    </location>
</feature>
<dbReference type="PROSITE" id="PS50005">
    <property type="entry name" value="TPR"/>
    <property type="match status" value="1"/>
</dbReference>
<feature type="region of interest" description="Disordered" evidence="18">
    <location>
        <begin position="497"/>
        <end position="559"/>
    </location>
</feature>
<evidence type="ECO:0000256" key="11">
    <source>
        <dbReference type="ARBA" id="ARBA00022842"/>
    </source>
</evidence>
<feature type="domain" description="XPG-I" evidence="19">
    <location>
        <begin position="138"/>
        <end position="206"/>
    </location>
</feature>
<dbReference type="GO" id="GO:0035312">
    <property type="term" value="F:5'-3' DNA exonuclease activity"/>
    <property type="evidence" value="ECO:0007669"/>
    <property type="project" value="InterPro"/>
</dbReference>
<organism evidence="21">
    <name type="scientific">Chloropicon roscoffensis</name>
    <dbReference type="NCBI Taxonomy" id="1461544"/>
    <lineage>
        <taxon>Eukaryota</taxon>
        <taxon>Viridiplantae</taxon>
        <taxon>Chlorophyta</taxon>
        <taxon>Chloropicophyceae</taxon>
        <taxon>Chloropicales</taxon>
        <taxon>Chloropicaceae</taxon>
        <taxon>Chloropicon</taxon>
    </lineage>
</organism>
<evidence type="ECO:0000256" key="7">
    <source>
        <dbReference type="ARBA" id="ARBA00022763"/>
    </source>
</evidence>
<dbReference type="EMBL" id="HBHZ01007971">
    <property type="protein sequence ID" value="CAE0193089.1"/>
    <property type="molecule type" value="Transcribed_RNA"/>
</dbReference>
<evidence type="ECO:0000256" key="6">
    <source>
        <dbReference type="ARBA" id="ARBA00022723"/>
    </source>
</evidence>
<dbReference type="InterPro" id="IPR008918">
    <property type="entry name" value="HhH2"/>
</dbReference>
<dbReference type="FunFam" id="3.40.50.1010:FF:000002">
    <property type="entry name" value="Exonuclease 1, putative"/>
    <property type="match status" value="1"/>
</dbReference>
<dbReference type="Pfam" id="PF00867">
    <property type="entry name" value="XPG_I"/>
    <property type="match status" value="1"/>
</dbReference>
<feature type="domain" description="XPG N-terminal" evidence="20">
    <location>
        <begin position="1"/>
        <end position="99"/>
    </location>
</feature>
<evidence type="ECO:0000256" key="3">
    <source>
        <dbReference type="ARBA" id="ARBA00010563"/>
    </source>
</evidence>
<protein>
    <recommendedName>
        <fullName evidence="4">Exonuclease 1</fullName>
    </recommendedName>
</protein>
<dbReference type="SMART" id="SM00484">
    <property type="entry name" value="XPGI"/>
    <property type="match status" value="1"/>
</dbReference>
<evidence type="ECO:0000256" key="16">
    <source>
        <dbReference type="ARBA" id="ARBA00060210"/>
    </source>
</evidence>
<dbReference type="InterPro" id="IPR029060">
    <property type="entry name" value="PIN-like_dom_sf"/>
</dbReference>
<reference evidence="22 23" key="2">
    <citation type="submission" date="2024-03" db="EMBL/GenBank/DDBJ databases">
        <title>Complete genome sequence of the green alga Chloropicon roscoffensis RCC1871.</title>
        <authorList>
            <person name="Lemieux C."/>
            <person name="Pombert J.-F."/>
            <person name="Otis C."/>
            <person name="Turmel M."/>
        </authorList>
    </citation>
    <scope>NUCLEOTIDE SEQUENCE [LARGE SCALE GENOMIC DNA]</scope>
    <source>
        <strain evidence="22 23">RCC1871</strain>
    </source>
</reference>
<gene>
    <name evidence="21" type="ORF">CROS1456_LOCUS6179</name>
    <name evidence="22" type="ORF">HKI87_01g03520</name>
</gene>
<comment type="cofactor">
    <cofactor evidence="1">
        <name>Mg(2+)</name>
        <dbReference type="ChEBI" id="CHEBI:18420"/>
    </cofactor>
</comment>
<dbReference type="InterPro" id="IPR006084">
    <property type="entry name" value="XPG/Rad2"/>
</dbReference>
<feature type="region of interest" description="Disordered" evidence="18">
    <location>
        <begin position="333"/>
        <end position="375"/>
    </location>
</feature>
<evidence type="ECO:0000256" key="13">
    <source>
        <dbReference type="ARBA" id="ARBA00023125"/>
    </source>
</evidence>
<keyword evidence="7" id="KW-0227">DNA damage</keyword>
<evidence type="ECO:0000256" key="14">
    <source>
        <dbReference type="ARBA" id="ARBA00023204"/>
    </source>
</evidence>
<feature type="repeat" description="TPR" evidence="17">
    <location>
        <begin position="96"/>
        <end position="129"/>
    </location>
</feature>
<keyword evidence="9" id="KW-0378">Hydrolase</keyword>
<evidence type="ECO:0000256" key="15">
    <source>
        <dbReference type="ARBA" id="ARBA00023242"/>
    </source>
</evidence>
<evidence type="ECO:0000313" key="22">
    <source>
        <dbReference type="EMBL" id="WZN58828.1"/>
    </source>
</evidence>
<dbReference type="CDD" id="cd09857">
    <property type="entry name" value="PIN_EXO1"/>
    <property type="match status" value="1"/>
</dbReference>
<evidence type="ECO:0000256" key="17">
    <source>
        <dbReference type="PROSITE-ProRule" id="PRU00339"/>
    </source>
</evidence>
<dbReference type="PANTHER" id="PTHR11081">
    <property type="entry name" value="FLAP ENDONUCLEASE FAMILY MEMBER"/>
    <property type="match status" value="1"/>
</dbReference>
<dbReference type="PANTHER" id="PTHR11081:SF65">
    <property type="entry name" value="DNA DAMAGE-INDUCIBLE PROTEIN DIN7-RELATED"/>
    <property type="match status" value="1"/>
</dbReference>
<dbReference type="InterPro" id="IPR019734">
    <property type="entry name" value="TPR_rpt"/>
</dbReference>
<evidence type="ECO:0000259" key="19">
    <source>
        <dbReference type="SMART" id="SM00484"/>
    </source>
</evidence>
<comment type="similarity">
    <text evidence="3">Belongs to the XPG/RAD2 endonuclease family. EXO1 subfamily.</text>
</comment>
<dbReference type="Gene3D" id="1.10.150.20">
    <property type="entry name" value="5' to 3' exonuclease, C-terminal subdomain"/>
    <property type="match status" value="1"/>
</dbReference>
<name>A0A7S3CDP7_9CHLO</name>
<evidence type="ECO:0000256" key="1">
    <source>
        <dbReference type="ARBA" id="ARBA00001946"/>
    </source>
</evidence>
<dbReference type="FunFam" id="1.10.150.20:FF:000011">
    <property type="entry name" value="exonuclease 1"/>
    <property type="match status" value="1"/>
</dbReference>
<feature type="compositionally biased region" description="Basic and acidic residues" evidence="18">
    <location>
        <begin position="414"/>
        <end position="426"/>
    </location>
</feature>
<dbReference type="EMBL" id="CP151501">
    <property type="protein sequence ID" value="WZN58828.1"/>
    <property type="molecule type" value="Genomic_DNA"/>
</dbReference>
<evidence type="ECO:0000256" key="18">
    <source>
        <dbReference type="SAM" id="MobiDB-lite"/>
    </source>
</evidence>
<keyword evidence="5" id="KW-0540">Nuclease</keyword>
<keyword evidence="11" id="KW-0460">Magnesium</keyword>
<evidence type="ECO:0000256" key="10">
    <source>
        <dbReference type="ARBA" id="ARBA00022839"/>
    </source>
</evidence>
<dbReference type="SMART" id="SM00485">
    <property type="entry name" value="XPGN"/>
    <property type="match status" value="1"/>
</dbReference>
<dbReference type="GO" id="GO:0046872">
    <property type="term" value="F:metal ion binding"/>
    <property type="evidence" value="ECO:0007669"/>
    <property type="project" value="UniProtKB-KW"/>
</dbReference>
<dbReference type="CDD" id="cd09908">
    <property type="entry name" value="H3TH_EXO1"/>
    <property type="match status" value="1"/>
</dbReference>
<dbReference type="GO" id="GO:0006281">
    <property type="term" value="P:DNA repair"/>
    <property type="evidence" value="ECO:0007669"/>
    <property type="project" value="UniProtKB-KW"/>
</dbReference>
<evidence type="ECO:0000256" key="8">
    <source>
        <dbReference type="ARBA" id="ARBA00022769"/>
    </source>
</evidence>
<feature type="region of interest" description="Disordered" evidence="18">
    <location>
        <begin position="395"/>
        <end position="426"/>
    </location>
</feature>
<dbReference type="InterPro" id="IPR006086">
    <property type="entry name" value="XPG-I_dom"/>
</dbReference>
<dbReference type="Proteomes" id="UP001472866">
    <property type="component" value="Chromosome 01"/>
</dbReference>
<dbReference type="InterPro" id="IPR006085">
    <property type="entry name" value="XPG_DNA_repair_N"/>
</dbReference>
<evidence type="ECO:0000313" key="23">
    <source>
        <dbReference type="Proteomes" id="UP001472866"/>
    </source>
</evidence>
<dbReference type="AlphaFoldDB" id="A0A7S3CDP7"/>
<dbReference type="PRINTS" id="PR00853">
    <property type="entry name" value="XPGRADSUPER"/>
</dbReference>
<keyword evidence="17" id="KW-0802">TPR repeat</keyword>
<comment type="function">
    <text evidence="16">Putative 5'-&gt;3' double-stranded DNA exonuclease which may also contain a cryptic 3'-&gt;5' double-stranded DNA exonuclease activity. May be involved in DNA mismatch repair (MMR).</text>
</comment>
<dbReference type="InterPro" id="IPR044752">
    <property type="entry name" value="PIN-like_EXO1"/>
</dbReference>
<dbReference type="GO" id="GO:0003677">
    <property type="term" value="F:DNA binding"/>
    <property type="evidence" value="ECO:0007669"/>
    <property type="project" value="UniProtKB-KW"/>
</dbReference>
<evidence type="ECO:0000313" key="21">
    <source>
        <dbReference type="EMBL" id="CAE0193089.1"/>
    </source>
</evidence>
<evidence type="ECO:0000256" key="4">
    <source>
        <dbReference type="ARBA" id="ARBA00020324"/>
    </source>
</evidence>
<proteinExistence type="inferred from homology"/>
<evidence type="ECO:0000256" key="2">
    <source>
        <dbReference type="ARBA" id="ARBA00004123"/>
    </source>
</evidence>
<keyword evidence="14" id="KW-0234">DNA repair</keyword>
<keyword evidence="23" id="KW-1185">Reference proteome</keyword>